<dbReference type="EMBL" id="QEAO01000031">
    <property type="protein sequence ID" value="TPX32342.1"/>
    <property type="molecule type" value="Genomic_DNA"/>
</dbReference>
<reference evidence="3 4" key="1">
    <citation type="journal article" date="2019" name="Sci. Rep.">
        <title>Comparative genomics of chytrid fungi reveal insights into the obligate biotrophic and pathogenic lifestyle of Synchytrium endobioticum.</title>
        <authorList>
            <person name="van de Vossenberg B.T.L.H."/>
            <person name="Warris S."/>
            <person name="Nguyen H.D.T."/>
            <person name="van Gent-Pelzer M.P.E."/>
            <person name="Joly D.L."/>
            <person name="van de Geest H.C."/>
            <person name="Bonants P.J.M."/>
            <person name="Smith D.S."/>
            <person name="Levesque C.A."/>
            <person name="van der Lee T.A.J."/>
        </authorList>
    </citation>
    <scope>NUCLEOTIDE SEQUENCE [LARGE SCALE GENOMIC DNA]</scope>
    <source>
        <strain evidence="3 4">JEL517</strain>
    </source>
</reference>
<comment type="caution">
    <text evidence="3">The sequence shown here is derived from an EMBL/GenBank/DDBJ whole genome shotgun (WGS) entry which is preliminary data.</text>
</comment>
<accession>A0A507BY39</accession>
<protein>
    <recommendedName>
        <fullName evidence="2">G-patch domain-containing protein</fullName>
    </recommendedName>
</protein>
<dbReference type="AlphaFoldDB" id="A0A507BY39"/>
<gene>
    <name evidence="3" type="ORF">SmJEL517_g04545</name>
</gene>
<evidence type="ECO:0000256" key="1">
    <source>
        <dbReference type="SAM" id="MobiDB-lite"/>
    </source>
</evidence>
<dbReference type="Pfam" id="PF01585">
    <property type="entry name" value="G-patch"/>
    <property type="match status" value="1"/>
</dbReference>
<feature type="compositionally biased region" description="Basic residues" evidence="1">
    <location>
        <begin position="218"/>
        <end position="227"/>
    </location>
</feature>
<feature type="region of interest" description="Disordered" evidence="1">
    <location>
        <begin position="216"/>
        <end position="299"/>
    </location>
</feature>
<name>A0A507BY39_9FUNG</name>
<dbReference type="PROSITE" id="PS50174">
    <property type="entry name" value="G_PATCH"/>
    <property type="match status" value="1"/>
</dbReference>
<dbReference type="Proteomes" id="UP000319731">
    <property type="component" value="Unassembled WGS sequence"/>
</dbReference>
<dbReference type="InterPro" id="IPR050656">
    <property type="entry name" value="PINX1"/>
</dbReference>
<dbReference type="PANTHER" id="PTHR23149">
    <property type="entry name" value="G PATCH DOMAIN CONTAINING PROTEIN"/>
    <property type="match status" value="1"/>
</dbReference>
<dbReference type="GO" id="GO:0003676">
    <property type="term" value="F:nucleic acid binding"/>
    <property type="evidence" value="ECO:0007669"/>
    <property type="project" value="InterPro"/>
</dbReference>
<dbReference type="RefSeq" id="XP_031023567.1">
    <property type="nucleotide sequence ID" value="XM_031170473.1"/>
</dbReference>
<feature type="domain" description="G-patch" evidence="2">
    <location>
        <begin position="3"/>
        <end position="49"/>
    </location>
</feature>
<organism evidence="3 4">
    <name type="scientific">Synchytrium microbalum</name>
    <dbReference type="NCBI Taxonomy" id="1806994"/>
    <lineage>
        <taxon>Eukaryota</taxon>
        <taxon>Fungi</taxon>
        <taxon>Fungi incertae sedis</taxon>
        <taxon>Chytridiomycota</taxon>
        <taxon>Chytridiomycota incertae sedis</taxon>
        <taxon>Chytridiomycetes</taxon>
        <taxon>Synchytriales</taxon>
        <taxon>Synchytriaceae</taxon>
        <taxon>Synchytrium</taxon>
    </lineage>
</organism>
<dbReference type="STRING" id="1806994.A0A507BY39"/>
<evidence type="ECO:0000259" key="2">
    <source>
        <dbReference type="PROSITE" id="PS50174"/>
    </source>
</evidence>
<evidence type="ECO:0000313" key="4">
    <source>
        <dbReference type="Proteomes" id="UP000319731"/>
    </source>
</evidence>
<dbReference type="InterPro" id="IPR000467">
    <property type="entry name" value="G_patch_dom"/>
</dbReference>
<dbReference type="OrthoDB" id="29523at2759"/>
<dbReference type="GO" id="GO:0005730">
    <property type="term" value="C:nucleolus"/>
    <property type="evidence" value="ECO:0007669"/>
    <property type="project" value="TreeGrafter"/>
</dbReference>
<dbReference type="SMART" id="SM00443">
    <property type="entry name" value="G_patch"/>
    <property type="match status" value="1"/>
</dbReference>
<sequence>MSKDDFARNQLTKYGWKKGQGLGANEDGRIRAVTVSVKNNTNGVGTGGDWNAQWWDHVYNKATSVIKVEKDISGEVTIQSSKTAIVAKKPVLYGSFVKSSTTEAEDEDKSYEMKVTDEELFAACEGRTARKGARVDQVGKAFRVGQPLSSAIVAIDGASRSTVTETLNTDEIKVQTNKKKRKHVEKSEEEQVIEPVIEEEAVIEQVVDAADGKVEKIKKSKKKRSHQKPSEAPIERVIPEPVIEQGLQAADEKVERIKKSKKKRSDQEPSEAPPTEPVIPDEQPIKKKKRKHTSTPIID</sequence>
<dbReference type="PANTHER" id="PTHR23149:SF9">
    <property type="entry name" value="G PATCH DOMAIN-CONTAINING PROTEIN 4"/>
    <property type="match status" value="1"/>
</dbReference>
<dbReference type="GeneID" id="42005770"/>
<proteinExistence type="predicted"/>
<evidence type="ECO:0000313" key="3">
    <source>
        <dbReference type="EMBL" id="TPX32342.1"/>
    </source>
</evidence>
<keyword evidence="4" id="KW-1185">Reference proteome</keyword>